<feature type="domain" description="AAA" evidence="1">
    <location>
        <begin position="2"/>
        <end position="174"/>
    </location>
</feature>
<dbReference type="PANTHER" id="PTHR13696">
    <property type="entry name" value="P-LOOP CONTAINING NUCLEOSIDE TRIPHOSPHATE HYDROLASE"/>
    <property type="match status" value="1"/>
</dbReference>
<name>A0A268S456_SHOCL</name>
<dbReference type="AlphaFoldDB" id="A0A268S456"/>
<evidence type="ECO:0000313" key="5">
    <source>
        <dbReference type="Proteomes" id="UP000216207"/>
    </source>
</evidence>
<gene>
    <name evidence="3" type="ORF">CHH61_04290</name>
    <name evidence="2" type="ORF">CHH72_16375</name>
</gene>
<evidence type="ECO:0000313" key="3">
    <source>
        <dbReference type="EMBL" id="PAF27279.1"/>
    </source>
</evidence>
<evidence type="ECO:0000313" key="4">
    <source>
        <dbReference type="Proteomes" id="UP000216133"/>
    </source>
</evidence>
<accession>A0A268S456</accession>
<evidence type="ECO:0000313" key="2">
    <source>
        <dbReference type="EMBL" id="PAE87834.1"/>
    </source>
</evidence>
<dbReference type="SUPFAM" id="SSF52540">
    <property type="entry name" value="P-loop containing nucleoside triphosphate hydrolases"/>
    <property type="match status" value="1"/>
</dbReference>
<dbReference type="InterPro" id="IPR025669">
    <property type="entry name" value="AAA_dom"/>
</dbReference>
<proteinExistence type="predicted"/>
<dbReference type="EMBL" id="NPBS01000019">
    <property type="protein sequence ID" value="PAF27279.1"/>
    <property type="molecule type" value="Genomic_DNA"/>
</dbReference>
<dbReference type="PANTHER" id="PTHR13696:SF52">
    <property type="entry name" value="PARA FAMILY PROTEIN CT_582"/>
    <property type="match status" value="1"/>
</dbReference>
<sequence length="260" mass="29042">MNKGGVGKTSLVTNLASILAKKYKKKVLIVDTDAQGNSSIAFGKNPYEFEHTIYDVMLNGCNPKDAIRTMKRNIDLLPANDDMNFLEFDVLPYLDKYTRPYYLLKDGMESINKEYDYIFIDTPPSLGFVAGNCLTYADHVIIPFVPEMYDVKGLIRVVKAIAEFRNDYNPSLNIGGVIGMKVESGTSLHSEMLQEARKYCDQSGIYMYETIIPKTIAFAKAVAYSSVPAILSSESKNKLVSSYDDIAKEFLAQESVKGQV</sequence>
<dbReference type="Pfam" id="PF13614">
    <property type="entry name" value="AAA_31"/>
    <property type="match status" value="1"/>
</dbReference>
<protein>
    <submittedName>
        <fullName evidence="3">Chromosome partitioning protein ParA</fullName>
    </submittedName>
</protein>
<dbReference type="InterPro" id="IPR027417">
    <property type="entry name" value="P-loop_NTPase"/>
</dbReference>
<evidence type="ECO:0000259" key="1">
    <source>
        <dbReference type="Pfam" id="PF13614"/>
    </source>
</evidence>
<reference evidence="4 5" key="1">
    <citation type="submission" date="2017-07" db="EMBL/GenBank/DDBJ databases">
        <title>Isolation and whole genome analysis of endospore-forming bacteria from heroin.</title>
        <authorList>
            <person name="Kalinowski J."/>
            <person name="Ahrens B."/>
            <person name="Al-Dilaimi A."/>
            <person name="Winkler A."/>
            <person name="Wibberg D."/>
            <person name="Schleenbecker U."/>
            <person name="Ruckert C."/>
            <person name="Wolfel R."/>
            <person name="Grass G."/>
        </authorList>
    </citation>
    <scope>NUCLEOTIDE SEQUENCE [LARGE SCALE GENOMIC DNA]</scope>
    <source>
        <strain evidence="3 4">7523-2</strain>
        <strain evidence="2 5">7539</strain>
    </source>
</reference>
<comment type="caution">
    <text evidence="3">The sequence shown here is derived from an EMBL/GenBank/DDBJ whole genome shotgun (WGS) entry which is preliminary data.</text>
</comment>
<dbReference type="EMBL" id="NPCC01000028">
    <property type="protein sequence ID" value="PAE87834.1"/>
    <property type="molecule type" value="Genomic_DNA"/>
</dbReference>
<dbReference type="Proteomes" id="UP000216133">
    <property type="component" value="Unassembled WGS sequence"/>
</dbReference>
<dbReference type="InterPro" id="IPR050678">
    <property type="entry name" value="DNA_Partitioning_ATPase"/>
</dbReference>
<organism evidence="3 4">
    <name type="scientific">Shouchella clausii</name>
    <name type="common">Alkalihalobacillus clausii</name>
    <dbReference type="NCBI Taxonomy" id="79880"/>
    <lineage>
        <taxon>Bacteria</taxon>
        <taxon>Bacillati</taxon>
        <taxon>Bacillota</taxon>
        <taxon>Bacilli</taxon>
        <taxon>Bacillales</taxon>
        <taxon>Bacillaceae</taxon>
        <taxon>Shouchella</taxon>
    </lineage>
</organism>
<dbReference type="CDD" id="cd02042">
    <property type="entry name" value="ParAB_family"/>
    <property type="match status" value="1"/>
</dbReference>
<dbReference type="Proteomes" id="UP000216207">
    <property type="component" value="Unassembled WGS sequence"/>
</dbReference>
<dbReference type="Gene3D" id="3.40.50.300">
    <property type="entry name" value="P-loop containing nucleotide triphosphate hydrolases"/>
    <property type="match status" value="1"/>
</dbReference>